<evidence type="ECO:0000256" key="1">
    <source>
        <dbReference type="ARBA" id="ARBA00001974"/>
    </source>
</evidence>
<dbReference type="EMBL" id="JARPTC010000002">
    <property type="protein sequence ID" value="MDO7785929.1"/>
    <property type="molecule type" value="Genomic_DNA"/>
</dbReference>
<dbReference type="InterPro" id="IPR004792">
    <property type="entry name" value="BaiN-like"/>
</dbReference>
<dbReference type="PRINTS" id="PR00368">
    <property type="entry name" value="FADPNR"/>
</dbReference>
<keyword evidence="3" id="KW-0274">FAD</keyword>
<dbReference type="InterPro" id="IPR023166">
    <property type="entry name" value="BaiN-like_dom_sf"/>
</dbReference>
<comment type="cofactor">
    <cofactor evidence="1">
        <name>FAD</name>
        <dbReference type="ChEBI" id="CHEBI:57692"/>
    </cofactor>
</comment>
<dbReference type="AlphaFoldDB" id="A0AAW7Z7V2"/>
<dbReference type="NCBIfam" id="TIGR00275">
    <property type="entry name" value="aminoacetone oxidase family FAD-binding enzyme"/>
    <property type="match status" value="1"/>
</dbReference>
<dbReference type="PRINTS" id="PR00411">
    <property type="entry name" value="PNDRDTASEI"/>
</dbReference>
<feature type="domain" description="RsdA/BaiN/AoA(So)-like Rossmann fold-like" evidence="4">
    <location>
        <begin position="6"/>
        <end position="414"/>
    </location>
</feature>
<dbReference type="Gene3D" id="3.50.50.60">
    <property type="entry name" value="FAD/NAD(P)-binding domain"/>
    <property type="match status" value="1"/>
</dbReference>
<reference evidence="6" key="1">
    <citation type="journal article" date="2023" name="J. Hazard. Mater.">
        <title>Anaerobic biodegradation of pyrene and benzo[a]pyrene by a new sulfate-reducing Desulforamulus aquiferis strain DSA.</title>
        <authorList>
            <person name="Zhang Z."/>
            <person name="Sun J."/>
            <person name="Gong X."/>
            <person name="Wang C."/>
            <person name="Wang H."/>
        </authorList>
    </citation>
    <scope>NUCLEOTIDE SEQUENCE</scope>
    <source>
        <strain evidence="6">DSA</strain>
    </source>
</reference>
<evidence type="ECO:0000313" key="7">
    <source>
        <dbReference type="Proteomes" id="UP001172911"/>
    </source>
</evidence>
<organism evidence="6 7">
    <name type="scientific">Desulforamulus aquiferis</name>
    <dbReference type="NCBI Taxonomy" id="1397668"/>
    <lineage>
        <taxon>Bacteria</taxon>
        <taxon>Bacillati</taxon>
        <taxon>Bacillota</taxon>
        <taxon>Clostridia</taxon>
        <taxon>Eubacteriales</taxon>
        <taxon>Peptococcaceae</taxon>
        <taxon>Desulforamulus</taxon>
    </lineage>
</organism>
<dbReference type="SUPFAM" id="SSF160996">
    <property type="entry name" value="HI0933 insert domain-like"/>
    <property type="match status" value="1"/>
</dbReference>
<keyword evidence="7" id="KW-1185">Reference proteome</keyword>
<dbReference type="PANTHER" id="PTHR42887">
    <property type="entry name" value="OS12G0638800 PROTEIN"/>
    <property type="match status" value="1"/>
</dbReference>
<dbReference type="SUPFAM" id="SSF51905">
    <property type="entry name" value="FAD/NAD(P)-binding domain"/>
    <property type="match status" value="1"/>
</dbReference>
<dbReference type="InterPro" id="IPR055178">
    <property type="entry name" value="RsdA/BaiN/AoA(So)-like_dom"/>
</dbReference>
<feature type="domain" description="RsdA/BaiN/AoA(So)-like insert" evidence="5">
    <location>
        <begin position="194"/>
        <end position="361"/>
    </location>
</feature>
<sequence>MENSYDVIVVGGGPAGMLAASVAAAKGAKTLLLEKNERLGKKMLITGGGRCNLTNDTDIEQMVANIPGNGKFVFGSLYRFSGQDLRDYFNKLGIKTKVENQGKVFPRSNSAAQVVEALEKHLLKLGVRIKYQAKVDALIEGWGCCRGVVVGGKELKSKAAVIATGGLSYPKTGSTGDGYKIAGKLGHTVTKLFPSAVSVTCSDPWIRERDVQGLSLPSVKITLYNGKGKIMACEMGDIIFTHWGISGPGALRVGRYVSIEKQKTGIESIRGEIDLYPSTNQEEIARRLGQIALEENKKILKTALATVVPERLALVLAELAGVSPQVTVGAIQKETWRRLALLLKGLPVNIEGTRSIDEATVTGGGIAVKEVDPRSMESKLIKGLFFAGEILDIDAHTGGFNMQVAFSTGYVAGEAAAKHALESID</sequence>
<evidence type="ECO:0000256" key="3">
    <source>
        <dbReference type="ARBA" id="ARBA00022827"/>
    </source>
</evidence>
<keyword evidence="2" id="KW-0285">Flavoprotein</keyword>
<dbReference type="Pfam" id="PF03486">
    <property type="entry name" value="HI0933_like"/>
    <property type="match status" value="1"/>
</dbReference>
<dbReference type="Pfam" id="PF22780">
    <property type="entry name" value="HI0933_like_1st"/>
    <property type="match status" value="1"/>
</dbReference>
<evidence type="ECO:0000259" key="4">
    <source>
        <dbReference type="Pfam" id="PF03486"/>
    </source>
</evidence>
<dbReference type="RefSeq" id="WP_304540628.1">
    <property type="nucleotide sequence ID" value="NZ_JARPTC010000002.1"/>
</dbReference>
<dbReference type="Gene3D" id="2.40.30.10">
    <property type="entry name" value="Translation factors"/>
    <property type="match status" value="1"/>
</dbReference>
<evidence type="ECO:0000259" key="5">
    <source>
        <dbReference type="Pfam" id="PF22780"/>
    </source>
</evidence>
<comment type="caution">
    <text evidence="6">The sequence shown here is derived from an EMBL/GenBank/DDBJ whole genome shotgun (WGS) entry which is preliminary data.</text>
</comment>
<gene>
    <name evidence="6" type="ORF">P6N53_01640</name>
</gene>
<evidence type="ECO:0000313" key="6">
    <source>
        <dbReference type="EMBL" id="MDO7785929.1"/>
    </source>
</evidence>
<dbReference type="InterPro" id="IPR036188">
    <property type="entry name" value="FAD/NAD-bd_sf"/>
</dbReference>
<accession>A0AAW7Z7V2</accession>
<protein>
    <submittedName>
        <fullName evidence="6">NAD(P)/FAD-dependent oxidoreductase</fullName>
    </submittedName>
</protein>
<reference evidence="6" key="2">
    <citation type="submission" date="2023-03" db="EMBL/GenBank/DDBJ databases">
        <authorList>
            <person name="Zhang Z."/>
        </authorList>
    </citation>
    <scope>NUCLEOTIDE SEQUENCE</scope>
    <source>
        <strain evidence="6">DSA</strain>
    </source>
</reference>
<name>A0AAW7Z7V2_9FIRM</name>
<dbReference type="Proteomes" id="UP001172911">
    <property type="component" value="Unassembled WGS sequence"/>
</dbReference>
<evidence type="ECO:0000256" key="2">
    <source>
        <dbReference type="ARBA" id="ARBA00022630"/>
    </source>
</evidence>
<dbReference type="PANTHER" id="PTHR42887:SF2">
    <property type="entry name" value="OS12G0638800 PROTEIN"/>
    <property type="match status" value="1"/>
</dbReference>
<dbReference type="Gene3D" id="1.10.8.260">
    <property type="entry name" value="HI0933 insert domain-like"/>
    <property type="match status" value="1"/>
</dbReference>
<dbReference type="InterPro" id="IPR057661">
    <property type="entry name" value="RsdA/BaiN/AoA(So)_Rossmann"/>
</dbReference>
<proteinExistence type="predicted"/>